<dbReference type="Proteomes" id="UP000279833">
    <property type="component" value="Unassembled WGS sequence"/>
</dbReference>
<reference evidence="3" key="1">
    <citation type="submission" date="2016-06" db="UniProtKB">
        <authorList>
            <consortium name="WormBaseParasite"/>
        </authorList>
    </citation>
    <scope>IDENTIFICATION</scope>
</reference>
<keyword evidence="2" id="KW-1185">Reference proteome</keyword>
<name>A0A183JID2_9TREM</name>
<proteinExistence type="predicted"/>
<evidence type="ECO:0000313" key="1">
    <source>
        <dbReference type="EMBL" id="VDO74686.1"/>
    </source>
</evidence>
<protein>
    <submittedName>
        <fullName evidence="1 3">Uncharacterized protein</fullName>
    </submittedName>
</protein>
<accession>A0A183JID2</accession>
<reference evidence="1 2" key="2">
    <citation type="submission" date="2018-11" db="EMBL/GenBank/DDBJ databases">
        <authorList>
            <consortium name="Pathogen Informatics"/>
        </authorList>
    </citation>
    <scope>NUCLEOTIDE SEQUENCE [LARGE SCALE GENOMIC DNA]</scope>
    <source>
        <strain evidence="1">Dakar</strain>
        <strain evidence="2">Dakar, Senegal</strain>
    </source>
</reference>
<dbReference type="AlphaFoldDB" id="A0A183JID2"/>
<gene>
    <name evidence="1" type="ORF">SCUD_LOCUS2456</name>
</gene>
<evidence type="ECO:0000313" key="3">
    <source>
        <dbReference type="WBParaSite" id="SCUD_0000245501-mRNA-1"/>
    </source>
</evidence>
<evidence type="ECO:0000313" key="2">
    <source>
        <dbReference type="Proteomes" id="UP000279833"/>
    </source>
</evidence>
<organism evidence="3">
    <name type="scientific">Schistosoma curassoni</name>
    <dbReference type="NCBI Taxonomy" id="6186"/>
    <lineage>
        <taxon>Eukaryota</taxon>
        <taxon>Metazoa</taxon>
        <taxon>Spiralia</taxon>
        <taxon>Lophotrochozoa</taxon>
        <taxon>Platyhelminthes</taxon>
        <taxon>Trematoda</taxon>
        <taxon>Digenea</taxon>
        <taxon>Strigeidida</taxon>
        <taxon>Schistosomatoidea</taxon>
        <taxon>Schistosomatidae</taxon>
        <taxon>Schistosoma</taxon>
    </lineage>
</organism>
<dbReference type="WBParaSite" id="SCUD_0000245501-mRNA-1">
    <property type="protein sequence ID" value="SCUD_0000245501-mRNA-1"/>
    <property type="gene ID" value="SCUD_0000245501"/>
</dbReference>
<sequence>MNNIGLCNISKNSMNIYKATAYLTSQLLY</sequence>
<dbReference type="EMBL" id="UZAK01002391">
    <property type="protein sequence ID" value="VDO74686.1"/>
    <property type="molecule type" value="Genomic_DNA"/>
</dbReference>